<reference evidence="3 4" key="1">
    <citation type="journal article" date="2019" name="Int. J. Syst. Evol. Microbiol.">
        <title>The Global Catalogue of Microorganisms (GCM) 10K type strain sequencing project: providing services to taxonomists for standard genome sequencing and annotation.</title>
        <authorList>
            <consortium name="The Broad Institute Genomics Platform"/>
            <consortium name="The Broad Institute Genome Sequencing Center for Infectious Disease"/>
            <person name="Wu L."/>
            <person name="Ma J."/>
        </authorList>
    </citation>
    <scope>NUCLEOTIDE SEQUENCE [LARGE SCALE GENOMIC DNA]</scope>
    <source>
        <strain evidence="3 4">JCM 6833</strain>
    </source>
</reference>
<dbReference type="RefSeq" id="WP_344544231.1">
    <property type="nucleotide sequence ID" value="NZ_BAAATD010000006.1"/>
</dbReference>
<feature type="domain" description="CoA carboxyltransferase N-terminal" evidence="1">
    <location>
        <begin position="16"/>
        <end position="273"/>
    </location>
</feature>
<dbReference type="InterPro" id="IPR011762">
    <property type="entry name" value="COA_CT_N"/>
</dbReference>
<sequence>MRKEPKRPPPRDWPGVIGTAARLTHLARAKERNRNVAPAEAAQHARGKLTARERLTLLLDEDSFVEIDQLRRHQAYGMGMEKRRPPSDGVITGWGRVNGRKVFVFAHDFSVLGGSLGATFAKKIHKVQDLAMLAGAPMIGINDGAGARIQEGVNALAGYGGIFTRNVRASGIIPQISLMAGPCAGGAAYSPALTDFVVMVADIANMFVTGPDVVRAVSGEEVTTEQLGGASVHGRKSGVAQLIARDEKDGIAIVRELLGYLPANSRERPPRRMTTDAADRPCPRLSELVPAEPRKAYDVKHVIREMVDDGEFLEISDRWARNIVCAFAHLDGYAVGIVANQPSVMAGTLNIAAAEKAARFVRTCDTFNIPLVTLVDVPGFLPGTAQEHDGLIRRGAKLLYAYCDASVPRVSVILRKAYGGAYIVMDSKSVGSDFSFAWPTNEVAVMGSQAAVEVIHAKELRASDDPATRRSELVSAYETQLMSPYLCAEQGHVDDVIDPAETRTVLIRTLDVLRDKNAVRPLRKHGNIPL</sequence>
<dbReference type="InterPro" id="IPR011763">
    <property type="entry name" value="COA_CT_C"/>
</dbReference>
<dbReference type="Gene3D" id="3.90.226.10">
    <property type="entry name" value="2-enoyl-CoA Hydratase, Chain A, domain 1"/>
    <property type="match status" value="2"/>
</dbReference>
<proteinExistence type="predicted"/>
<dbReference type="InterPro" id="IPR034733">
    <property type="entry name" value="AcCoA_carboxyl_beta"/>
</dbReference>
<evidence type="ECO:0000259" key="2">
    <source>
        <dbReference type="PROSITE" id="PS50989"/>
    </source>
</evidence>
<protein>
    <submittedName>
        <fullName evidence="3">Acyl-CoA carboxylase subunit beta</fullName>
    </submittedName>
</protein>
<evidence type="ECO:0000313" key="3">
    <source>
        <dbReference type="EMBL" id="GAA2608112.1"/>
    </source>
</evidence>
<accession>A0ABN3PZN5</accession>
<name>A0ABN3PZN5_9ACTN</name>
<comment type="caution">
    <text evidence="3">The sequence shown here is derived from an EMBL/GenBank/DDBJ whole genome shotgun (WGS) entry which is preliminary data.</text>
</comment>
<dbReference type="EMBL" id="BAAATD010000006">
    <property type="protein sequence ID" value="GAA2608112.1"/>
    <property type="molecule type" value="Genomic_DNA"/>
</dbReference>
<evidence type="ECO:0000313" key="4">
    <source>
        <dbReference type="Proteomes" id="UP001501509"/>
    </source>
</evidence>
<dbReference type="InterPro" id="IPR051047">
    <property type="entry name" value="AccD/PCCB"/>
</dbReference>
<dbReference type="Proteomes" id="UP001501509">
    <property type="component" value="Unassembled WGS sequence"/>
</dbReference>
<dbReference type="PANTHER" id="PTHR43842:SF2">
    <property type="entry name" value="PROPIONYL-COA CARBOXYLASE BETA CHAIN, MITOCHONDRIAL"/>
    <property type="match status" value="1"/>
</dbReference>
<feature type="domain" description="CoA carboxyltransferase C-terminal" evidence="2">
    <location>
        <begin position="277"/>
        <end position="524"/>
    </location>
</feature>
<dbReference type="PROSITE" id="PS50980">
    <property type="entry name" value="COA_CT_NTER"/>
    <property type="match status" value="1"/>
</dbReference>
<dbReference type="PROSITE" id="PS50989">
    <property type="entry name" value="COA_CT_CTER"/>
    <property type="match status" value="1"/>
</dbReference>
<dbReference type="PANTHER" id="PTHR43842">
    <property type="entry name" value="PROPIONYL-COA CARBOXYLASE BETA CHAIN"/>
    <property type="match status" value="1"/>
</dbReference>
<keyword evidence="4" id="KW-1185">Reference proteome</keyword>
<gene>
    <name evidence="3" type="ORF">GCM10010411_47930</name>
</gene>
<dbReference type="Pfam" id="PF01039">
    <property type="entry name" value="Carboxyl_trans"/>
    <property type="match status" value="1"/>
</dbReference>
<organism evidence="3 4">
    <name type="scientific">Actinomadura fulvescens</name>
    <dbReference type="NCBI Taxonomy" id="46160"/>
    <lineage>
        <taxon>Bacteria</taxon>
        <taxon>Bacillati</taxon>
        <taxon>Actinomycetota</taxon>
        <taxon>Actinomycetes</taxon>
        <taxon>Streptosporangiales</taxon>
        <taxon>Thermomonosporaceae</taxon>
        <taxon>Actinomadura</taxon>
    </lineage>
</organism>
<dbReference type="InterPro" id="IPR029045">
    <property type="entry name" value="ClpP/crotonase-like_dom_sf"/>
</dbReference>
<evidence type="ECO:0000259" key="1">
    <source>
        <dbReference type="PROSITE" id="PS50980"/>
    </source>
</evidence>
<dbReference type="SUPFAM" id="SSF52096">
    <property type="entry name" value="ClpP/crotonase"/>
    <property type="match status" value="2"/>
</dbReference>